<gene>
    <name evidence="3" type="ordered locus">Dshi_0938</name>
</gene>
<dbReference type="RefSeq" id="WP_012177615.1">
    <property type="nucleotide sequence ID" value="NC_009952.1"/>
</dbReference>
<dbReference type="KEGG" id="dsh:Dshi_0938"/>
<dbReference type="PANTHER" id="PTHR47894">
    <property type="entry name" value="HTH-TYPE TRANSCRIPTIONAL REGULATOR GADX"/>
    <property type="match status" value="1"/>
</dbReference>
<dbReference type="eggNOG" id="COG2207">
    <property type="taxonomic scope" value="Bacteria"/>
</dbReference>
<dbReference type="EMBL" id="CP000830">
    <property type="protein sequence ID" value="ABV92683.1"/>
    <property type="molecule type" value="Genomic_DNA"/>
</dbReference>
<keyword evidence="4" id="KW-1185">Reference proteome</keyword>
<dbReference type="OrthoDB" id="9805730at2"/>
<feature type="domain" description="HTH araC/xylS-type" evidence="2">
    <location>
        <begin position="234"/>
        <end position="321"/>
    </location>
</feature>
<dbReference type="SMART" id="SM00342">
    <property type="entry name" value="HTH_ARAC"/>
    <property type="match status" value="1"/>
</dbReference>
<dbReference type="PROSITE" id="PS01124">
    <property type="entry name" value="HTH_ARAC_FAMILY_2"/>
    <property type="match status" value="1"/>
</dbReference>
<accession>A8LRX6</accession>
<evidence type="ECO:0000313" key="4">
    <source>
        <dbReference type="Proteomes" id="UP000006833"/>
    </source>
</evidence>
<name>A8LRX6_DINSH</name>
<organism evidence="3 4">
    <name type="scientific">Dinoroseobacter shibae (strain DSM 16493 / NCIMB 14021 / DFL 12)</name>
    <dbReference type="NCBI Taxonomy" id="398580"/>
    <lineage>
        <taxon>Bacteria</taxon>
        <taxon>Pseudomonadati</taxon>
        <taxon>Pseudomonadota</taxon>
        <taxon>Alphaproteobacteria</taxon>
        <taxon>Rhodobacterales</taxon>
        <taxon>Roseobacteraceae</taxon>
        <taxon>Dinoroseobacter</taxon>
    </lineage>
</organism>
<reference evidence="4" key="1">
    <citation type="journal article" date="2010" name="ISME J.">
        <title>The complete genome sequence of the algal symbiont Dinoroseobacter shibae: a hitchhiker's guide to life in the sea.</title>
        <authorList>
            <person name="Wagner-Dobler I."/>
            <person name="Ballhausen B."/>
            <person name="Berger M."/>
            <person name="Brinkhoff T."/>
            <person name="Buchholz I."/>
            <person name="Bunk B."/>
            <person name="Cypionka H."/>
            <person name="Daniel R."/>
            <person name="Drepper T."/>
            <person name="Gerdts G."/>
            <person name="Hahnke S."/>
            <person name="Han C."/>
            <person name="Jahn D."/>
            <person name="Kalhoefer D."/>
            <person name="Kiss H."/>
            <person name="Klenk H.P."/>
            <person name="Kyrpides N."/>
            <person name="Liebl W."/>
            <person name="Liesegang H."/>
            <person name="Meincke L."/>
            <person name="Pati A."/>
            <person name="Petersen J."/>
            <person name="Piekarski T."/>
            <person name="Pommerenke C."/>
            <person name="Pradella S."/>
            <person name="Pukall R."/>
            <person name="Rabus R."/>
            <person name="Stackebrandt E."/>
            <person name="Thole S."/>
            <person name="Thompson L."/>
            <person name="Tielen P."/>
            <person name="Tomasch J."/>
            <person name="von Jan M."/>
            <person name="Wanphrut N."/>
            <person name="Wichels A."/>
            <person name="Zech H."/>
            <person name="Simon M."/>
        </authorList>
    </citation>
    <scope>NUCLEOTIDE SEQUENCE [LARGE SCALE GENOMIC DNA]</scope>
    <source>
        <strain evidence="4">DSM 16493 / NCIMB 14021 / DFL 12</strain>
    </source>
</reference>
<dbReference type="Pfam" id="PF12833">
    <property type="entry name" value="HTH_18"/>
    <property type="match status" value="1"/>
</dbReference>
<dbReference type="STRING" id="398580.Dshi_0938"/>
<evidence type="ECO:0000256" key="1">
    <source>
        <dbReference type="ARBA" id="ARBA00023125"/>
    </source>
</evidence>
<protein>
    <submittedName>
        <fullName evidence="3">Transcriptional regulator</fullName>
    </submittedName>
</protein>
<evidence type="ECO:0000259" key="2">
    <source>
        <dbReference type="PROSITE" id="PS01124"/>
    </source>
</evidence>
<dbReference type="GO" id="GO:0005829">
    <property type="term" value="C:cytosol"/>
    <property type="evidence" value="ECO:0007669"/>
    <property type="project" value="TreeGrafter"/>
</dbReference>
<dbReference type="Gene3D" id="1.10.10.60">
    <property type="entry name" value="Homeodomain-like"/>
    <property type="match status" value="1"/>
</dbReference>
<dbReference type="Proteomes" id="UP000006833">
    <property type="component" value="Chromosome"/>
</dbReference>
<dbReference type="GO" id="GO:0003700">
    <property type="term" value="F:DNA-binding transcription factor activity"/>
    <property type="evidence" value="ECO:0007669"/>
    <property type="project" value="InterPro"/>
</dbReference>
<dbReference type="InterPro" id="IPR032687">
    <property type="entry name" value="AraC-type_N"/>
</dbReference>
<dbReference type="Pfam" id="PF12625">
    <property type="entry name" value="Arabinose_bd"/>
    <property type="match status" value="1"/>
</dbReference>
<dbReference type="GO" id="GO:0000976">
    <property type="term" value="F:transcription cis-regulatory region binding"/>
    <property type="evidence" value="ECO:0007669"/>
    <property type="project" value="TreeGrafter"/>
</dbReference>
<dbReference type="PANTHER" id="PTHR47894:SF4">
    <property type="entry name" value="HTH-TYPE TRANSCRIPTIONAL REGULATOR GADX"/>
    <property type="match status" value="1"/>
</dbReference>
<dbReference type="HOGENOM" id="CLU_047522_1_2_5"/>
<proteinExistence type="predicted"/>
<keyword evidence="1" id="KW-0238">DNA-binding</keyword>
<sequence length="336" mass="35986">MTASRSIPLIRAAAIAPMRRWLAEQAQDAGPLLARAGLDWVPEDNPLVPIPLRAGIRFLVEIARVAGPDAPMRIARERGVFEIGPIGSLALAAPTVRAALHTIARNMPRHCTHEFFTVEDCPQGVRIGDGWAINIGDAEARHHVQQYVAALVEGICHVSGASGDSLARVIMIPHPTFALGHLRPWLGDRVIPGAARPLMVEIPDAVADRPMPAGEGRDPGQDWLPIRAGATLSDSIGTLVESMLAQTPPSIERVASAASLSPRTLRRRLADEGTTLSEIVDRTRARLAIARLASDRPPLLGALAQELGYAHQSALTRAAKRWGVQIASSKHNMEGG</sequence>
<evidence type="ECO:0000313" key="3">
    <source>
        <dbReference type="EMBL" id="ABV92683.1"/>
    </source>
</evidence>
<dbReference type="InterPro" id="IPR018060">
    <property type="entry name" value="HTH_AraC"/>
</dbReference>
<dbReference type="AlphaFoldDB" id="A8LRX6"/>